<evidence type="ECO:0000256" key="3">
    <source>
        <dbReference type="SAM" id="MobiDB-lite"/>
    </source>
</evidence>
<organism evidence="5 6">
    <name type="scientific">Rhodotorula mucilaginosa</name>
    <name type="common">Yeast</name>
    <name type="synonym">Rhodotorula rubra</name>
    <dbReference type="NCBI Taxonomy" id="5537"/>
    <lineage>
        <taxon>Eukaryota</taxon>
        <taxon>Fungi</taxon>
        <taxon>Dikarya</taxon>
        <taxon>Basidiomycota</taxon>
        <taxon>Pucciniomycotina</taxon>
        <taxon>Microbotryomycetes</taxon>
        <taxon>Sporidiobolales</taxon>
        <taxon>Sporidiobolaceae</taxon>
        <taxon>Rhodotorula</taxon>
    </lineage>
</organism>
<dbReference type="EMBL" id="PUHQ01000137">
    <property type="protein sequence ID" value="KAG0654817.1"/>
    <property type="molecule type" value="Genomic_DNA"/>
</dbReference>
<comment type="caution">
    <text evidence="5">The sequence shown here is derived from an EMBL/GenBank/DDBJ whole genome shotgun (WGS) entry which is preliminary data.</text>
</comment>
<dbReference type="PROSITE" id="PS50002">
    <property type="entry name" value="SH3"/>
    <property type="match status" value="1"/>
</dbReference>
<keyword evidence="6" id="KW-1185">Reference proteome</keyword>
<protein>
    <recommendedName>
        <fullName evidence="4">SH3 domain-containing protein</fullName>
    </recommendedName>
</protein>
<dbReference type="AlphaFoldDB" id="A0A9P7B294"/>
<dbReference type="OrthoDB" id="2528517at2759"/>
<dbReference type="SMART" id="SM00326">
    <property type="entry name" value="SH3"/>
    <property type="match status" value="1"/>
</dbReference>
<dbReference type="CDD" id="cd00174">
    <property type="entry name" value="SH3"/>
    <property type="match status" value="1"/>
</dbReference>
<dbReference type="InterPro" id="IPR036028">
    <property type="entry name" value="SH3-like_dom_sf"/>
</dbReference>
<dbReference type="Pfam" id="PF00018">
    <property type="entry name" value="SH3_1"/>
    <property type="match status" value="1"/>
</dbReference>
<reference evidence="5 6" key="1">
    <citation type="submission" date="2020-11" db="EMBL/GenBank/DDBJ databases">
        <title>Kefir isolates.</title>
        <authorList>
            <person name="Marcisauskas S."/>
            <person name="Kim Y."/>
            <person name="Blasche S."/>
        </authorList>
    </citation>
    <scope>NUCLEOTIDE SEQUENCE [LARGE SCALE GENOMIC DNA]</scope>
    <source>
        <strain evidence="5 6">KR</strain>
    </source>
</reference>
<evidence type="ECO:0000256" key="2">
    <source>
        <dbReference type="PROSITE-ProRule" id="PRU00192"/>
    </source>
</evidence>
<feature type="compositionally biased region" description="Pro residues" evidence="3">
    <location>
        <begin position="226"/>
        <end position="235"/>
    </location>
</feature>
<feature type="domain" description="SH3" evidence="4">
    <location>
        <begin position="90"/>
        <end position="149"/>
    </location>
</feature>
<accession>A0A9P7B294</accession>
<dbReference type="SUPFAM" id="SSF50044">
    <property type="entry name" value="SH3-domain"/>
    <property type="match status" value="1"/>
</dbReference>
<dbReference type="Proteomes" id="UP000777482">
    <property type="component" value="Unassembled WGS sequence"/>
</dbReference>
<evidence type="ECO:0000256" key="1">
    <source>
        <dbReference type="ARBA" id="ARBA00022443"/>
    </source>
</evidence>
<proteinExistence type="predicted"/>
<evidence type="ECO:0000313" key="6">
    <source>
        <dbReference type="Proteomes" id="UP000777482"/>
    </source>
</evidence>
<dbReference type="PANTHER" id="PTHR45929">
    <property type="entry name" value="JAK PATHWAY SIGNAL TRANSDUCTION ADAPTOR MOLECULE"/>
    <property type="match status" value="1"/>
</dbReference>
<keyword evidence="1 2" id="KW-0728">SH3 domain</keyword>
<name>A0A9P7B294_RHOMI</name>
<feature type="compositionally biased region" description="Pro residues" evidence="3">
    <location>
        <begin position="174"/>
        <end position="187"/>
    </location>
</feature>
<dbReference type="PRINTS" id="PR00452">
    <property type="entry name" value="SH3DOMAIN"/>
</dbReference>
<evidence type="ECO:0000313" key="5">
    <source>
        <dbReference type="EMBL" id="KAG0654817.1"/>
    </source>
</evidence>
<dbReference type="InterPro" id="IPR050670">
    <property type="entry name" value="STAM"/>
</dbReference>
<feature type="region of interest" description="Disordered" evidence="3">
    <location>
        <begin position="139"/>
        <end position="242"/>
    </location>
</feature>
<dbReference type="PRINTS" id="PR00499">
    <property type="entry name" value="P67PHOX"/>
</dbReference>
<gene>
    <name evidence="5" type="ORF">C6P46_001374</name>
</gene>
<sequence length="284" mass="29537">MAASVPSSGSLITHLVSRIESDLTFLASHNLVTAPELQQIRSTLAEAQVRANGAALELLALRNDPAAANHNAAGPGLMPAVPAQQQRVAPPKPQCKAVWDYTKSQPDDLGFKAGDVITIEAEENPDWWRGSLNGQTGLFPSNHVERLPASSSSAVPPPPPRIKEESSSPAPYAQAPPPPNSWSPSPAPYAYQQPQNYGGGGANEKQTQPPPAPAQQWNGIPSYAQVPPPPPPPQPQQVVVSQDAPGVKKNKFGGLGKTVGTAFAGGLGFGAGSAIANDAINAIF</sequence>
<dbReference type="PANTHER" id="PTHR45929:SF7">
    <property type="entry name" value="LAS SEVENTEEN-BINDING PROTEIN 1"/>
    <property type="match status" value="1"/>
</dbReference>
<evidence type="ECO:0000259" key="4">
    <source>
        <dbReference type="PROSITE" id="PS50002"/>
    </source>
</evidence>
<dbReference type="Gene3D" id="2.30.30.40">
    <property type="entry name" value="SH3 Domains"/>
    <property type="match status" value="1"/>
</dbReference>
<dbReference type="InterPro" id="IPR001452">
    <property type="entry name" value="SH3_domain"/>
</dbReference>
<dbReference type="FunFam" id="2.30.30.40:FF:000072">
    <property type="entry name" value="Unconventional Myosin IB"/>
    <property type="match status" value="1"/>
</dbReference>